<evidence type="ECO:0000256" key="1">
    <source>
        <dbReference type="SAM" id="MobiDB-lite"/>
    </source>
</evidence>
<dbReference type="KEGG" id="snep:Enr13x_70820"/>
<reference evidence="2 3" key="1">
    <citation type="submission" date="2019-03" db="EMBL/GenBank/DDBJ databases">
        <title>Deep-cultivation of Planctomycetes and their phenomic and genomic characterization uncovers novel biology.</title>
        <authorList>
            <person name="Wiegand S."/>
            <person name="Jogler M."/>
            <person name="Boedeker C."/>
            <person name="Pinto D."/>
            <person name="Vollmers J."/>
            <person name="Rivas-Marin E."/>
            <person name="Kohn T."/>
            <person name="Peeters S.H."/>
            <person name="Heuer A."/>
            <person name="Rast P."/>
            <person name="Oberbeckmann S."/>
            <person name="Bunk B."/>
            <person name="Jeske O."/>
            <person name="Meyerdierks A."/>
            <person name="Storesund J.E."/>
            <person name="Kallscheuer N."/>
            <person name="Luecker S."/>
            <person name="Lage O.M."/>
            <person name="Pohl T."/>
            <person name="Merkel B.J."/>
            <person name="Hornburger P."/>
            <person name="Mueller R.-W."/>
            <person name="Bruemmer F."/>
            <person name="Labrenz M."/>
            <person name="Spormann A.M."/>
            <person name="Op den Camp H."/>
            <person name="Overmann J."/>
            <person name="Amann R."/>
            <person name="Jetten M.S.M."/>
            <person name="Mascher T."/>
            <person name="Medema M.H."/>
            <person name="Devos D.P."/>
            <person name="Kaster A.-K."/>
            <person name="Ovreas L."/>
            <person name="Rohde M."/>
            <person name="Galperin M.Y."/>
            <person name="Jogler C."/>
        </authorList>
    </citation>
    <scope>NUCLEOTIDE SEQUENCE [LARGE SCALE GENOMIC DNA]</scope>
    <source>
        <strain evidence="2 3">Enr13</strain>
    </source>
</reference>
<keyword evidence="3" id="KW-1185">Reference proteome</keyword>
<evidence type="ECO:0000313" key="2">
    <source>
        <dbReference type="EMBL" id="QDV47173.1"/>
    </source>
</evidence>
<name>A0A518I231_9BACT</name>
<accession>A0A518I231</accession>
<feature type="compositionally biased region" description="Basic residues" evidence="1">
    <location>
        <begin position="1"/>
        <end position="12"/>
    </location>
</feature>
<feature type="region of interest" description="Disordered" evidence="1">
    <location>
        <begin position="1"/>
        <end position="27"/>
    </location>
</feature>
<sequence>MRPRSWPSKRRTGTGPLRRATSKGQFHSRRATDRLLDAIGEQTSEHRFFEIGSEEPTELSWYSNFVYNVRIDDEMFERTSPNINWSLANDSRHTDEVDTSQDSFPETDISKLGQRALVDVTYERRSFDDSVIVNLRTIGPSHDSDSRVEFPRDDMQFVIQGAKGAVVFESGIPWKDTGKKTIEGIPTYTARFLVHPHMKHGLILTESSEGLKFDTAVGIVTFHSLFEN</sequence>
<evidence type="ECO:0000313" key="3">
    <source>
        <dbReference type="Proteomes" id="UP000319004"/>
    </source>
</evidence>
<gene>
    <name evidence="2" type="ORF">Enr13x_70820</name>
</gene>
<protein>
    <submittedName>
        <fullName evidence="2">Uncharacterized protein</fullName>
    </submittedName>
</protein>
<dbReference type="EMBL" id="CP037423">
    <property type="protein sequence ID" value="QDV47173.1"/>
    <property type="molecule type" value="Genomic_DNA"/>
</dbReference>
<dbReference type="Proteomes" id="UP000319004">
    <property type="component" value="Chromosome"/>
</dbReference>
<organism evidence="2 3">
    <name type="scientific">Stieleria neptunia</name>
    <dbReference type="NCBI Taxonomy" id="2527979"/>
    <lineage>
        <taxon>Bacteria</taxon>
        <taxon>Pseudomonadati</taxon>
        <taxon>Planctomycetota</taxon>
        <taxon>Planctomycetia</taxon>
        <taxon>Pirellulales</taxon>
        <taxon>Pirellulaceae</taxon>
        <taxon>Stieleria</taxon>
    </lineage>
</organism>
<dbReference type="AlphaFoldDB" id="A0A518I231"/>
<proteinExistence type="predicted"/>